<dbReference type="OrthoDB" id="4315389at2"/>
<keyword evidence="3" id="KW-1185">Reference proteome</keyword>
<dbReference type="Pfam" id="PF13610">
    <property type="entry name" value="DDE_Tnp_IS240"/>
    <property type="match status" value="1"/>
</dbReference>
<evidence type="ECO:0000313" key="3">
    <source>
        <dbReference type="Proteomes" id="UP000193778"/>
    </source>
</evidence>
<gene>
    <name evidence="2" type="ORF">RUM8411_04235</name>
</gene>
<dbReference type="RefSeq" id="WP_085824676.1">
    <property type="nucleotide sequence ID" value="NZ_FWFP01000016.1"/>
</dbReference>
<evidence type="ECO:0000313" key="2">
    <source>
        <dbReference type="EMBL" id="SLN75602.1"/>
    </source>
</evidence>
<feature type="domain" description="DDE" evidence="1">
    <location>
        <begin position="7"/>
        <end position="96"/>
    </location>
</feature>
<proteinExistence type="predicted"/>
<protein>
    <recommendedName>
        <fullName evidence="1">DDE domain-containing protein</fullName>
    </recommendedName>
</protein>
<sequence length="121" mass="13819">MGRDPKALSSDSRPCKIVLDKGGSNAARIREVNNALERFGCRTKMHKIKSKNLDTMIEQDHRFVRRRIRHMCGFKSLRSASVTLDGIEVVNMIRRQQSPNTLTSGIRLNTVITVQVCPIWR</sequence>
<name>A0A1X7AC00_9RHOB</name>
<accession>A0A1X7AC00</accession>
<dbReference type="EMBL" id="FWFP01000016">
    <property type="protein sequence ID" value="SLN75602.1"/>
    <property type="molecule type" value="Genomic_DNA"/>
</dbReference>
<reference evidence="3" key="1">
    <citation type="submission" date="2017-03" db="EMBL/GenBank/DDBJ databases">
        <authorList>
            <person name="Rodrigo-Torres L."/>
            <person name="Arahal R.D."/>
            <person name="Lucena T."/>
        </authorList>
    </citation>
    <scope>NUCLEOTIDE SEQUENCE [LARGE SCALE GENOMIC DNA]</scope>
    <source>
        <strain evidence="3">CECT 8411</strain>
    </source>
</reference>
<evidence type="ECO:0000259" key="1">
    <source>
        <dbReference type="Pfam" id="PF13610"/>
    </source>
</evidence>
<dbReference type="InterPro" id="IPR032874">
    <property type="entry name" value="DDE_dom"/>
</dbReference>
<dbReference type="Proteomes" id="UP000193778">
    <property type="component" value="Unassembled WGS sequence"/>
</dbReference>
<dbReference type="AlphaFoldDB" id="A0A1X7AC00"/>
<organism evidence="2 3">
    <name type="scientific">Ruegeria meonggei</name>
    <dbReference type="NCBI Taxonomy" id="1446476"/>
    <lineage>
        <taxon>Bacteria</taxon>
        <taxon>Pseudomonadati</taxon>
        <taxon>Pseudomonadota</taxon>
        <taxon>Alphaproteobacteria</taxon>
        <taxon>Rhodobacterales</taxon>
        <taxon>Roseobacteraceae</taxon>
        <taxon>Ruegeria</taxon>
    </lineage>
</organism>